<dbReference type="RefSeq" id="WP_212570654.1">
    <property type="nucleotide sequence ID" value="NZ_CP073084.1"/>
</dbReference>
<dbReference type="SUPFAM" id="SSF82784">
    <property type="entry name" value="OsmC-like"/>
    <property type="match status" value="1"/>
</dbReference>
<protein>
    <submittedName>
        <fullName evidence="1">OsmC family protein</fullName>
    </submittedName>
</protein>
<reference evidence="1 2" key="1">
    <citation type="submission" date="2021-04" db="EMBL/GenBank/DDBJ databases">
        <title>Complete genome sequence of a novel Streptococcus species.</title>
        <authorList>
            <person name="Teng J.L.L."/>
        </authorList>
    </citation>
    <scope>NUCLEOTIDE SEQUENCE [LARGE SCALE GENOMIC DNA]</scope>
    <source>
        <strain evidence="1 2">HKU75</strain>
    </source>
</reference>
<dbReference type="Gene3D" id="3.30.300.20">
    <property type="match status" value="1"/>
</dbReference>
<evidence type="ECO:0000313" key="2">
    <source>
        <dbReference type="Proteomes" id="UP000677616"/>
    </source>
</evidence>
<keyword evidence="2" id="KW-1185">Reference proteome</keyword>
<organism evidence="1 2">
    <name type="scientific">Streptococcus oriscaviae</name>
    <dbReference type="NCBI Taxonomy" id="2781599"/>
    <lineage>
        <taxon>Bacteria</taxon>
        <taxon>Bacillati</taxon>
        <taxon>Bacillota</taxon>
        <taxon>Bacilli</taxon>
        <taxon>Lactobacillales</taxon>
        <taxon>Streptococcaceae</taxon>
        <taxon>Streptococcus</taxon>
    </lineage>
</organism>
<dbReference type="Proteomes" id="UP000677616">
    <property type="component" value="Chromosome"/>
</dbReference>
<sequence length="124" mass="13944">MYQSHVKGLELFKAQAEGYGNPITTFGRTQEGETPVSLVNIALAACVTMCVQGYYASQEQKKQVPVEVGCHHFEDGFHLRIFLEQEIGAAQQEKILAYIDTKCKVKALLREDLQYTIEFAVLDD</sequence>
<gene>
    <name evidence="1" type="ORF">INT76_10585</name>
</gene>
<dbReference type="InterPro" id="IPR036102">
    <property type="entry name" value="OsmC/Ohrsf"/>
</dbReference>
<accession>A0ABX7YL80</accession>
<evidence type="ECO:0000313" key="1">
    <source>
        <dbReference type="EMBL" id="QUE54243.1"/>
    </source>
</evidence>
<proteinExistence type="predicted"/>
<dbReference type="EMBL" id="CP073084">
    <property type="protein sequence ID" value="QUE54243.1"/>
    <property type="molecule type" value="Genomic_DNA"/>
</dbReference>
<name>A0ABX7YL80_9STRE</name>
<dbReference type="InterPro" id="IPR015946">
    <property type="entry name" value="KH_dom-like_a/b"/>
</dbReference>